<dbReference type="Proteomes" id="UP000675781">
    <property type="component" value="Unassembled WGS sequence"/>
</dbReference>
<dbReference type="CDD" id="cd04792">
    <property type="entry name" value="LanM-like"/>
    <property type="match status" value="1"/>
</dbReference>
<gene>
    <name evidence="2" type="ORF">KDL01_40620</name>
</gene>
<dbReference type="InterPro" id="IPR017146">
    <property type="entry name" value="Lanti_2_LanM"/>
</dbReference>
<dbReference type="AlphaFoldDB" id="A0A941EYH9"/>
<dbReference type="EMBL" id="JAGSOG010000516">
    <property type="protein sequence ID" value="MBR7839626.1"/>
    <property type="molecule type" value="Genomic_DNA"/>
</dbReference>
<organism evidence="2 3">
    <name type="scientific">Actinospica durhamensis</name>
    <dbReference type="NCBI Taxonomy" id="1508375"/>
    <lineage>
        <taxon>Bacteria</taxon>
        <taxon>Bacillati</taxon>
        <taxon>Actinomycetota</taxon>
        <taxon>Actinomycetes</taxon>
        <taxon>Catenulisporales</taxon>
        <taxon>Actinospicaceae</taxon>
        <taxon>Actinospica</taxon>
    </lineage>
</organism>
<evidence type="ECO:0000259" key="1">
    <source>
        <dbReference type="Pfam" id="PF13575"/>
    </source>
</evidence>
<feature type="domain" description="Lantibiotic biosynthesis protein dehydration" evidence="1">
    <location>
        <begin position="151"/>
        <end position="542"/>
    </location>
</feature>
<proteinExistence type="predicted"/>
<dbReference type="NCBIfam" id="TIGR03897">
    <property type="entry name" value="lanti_2_LanM"/>
    <property type="match status" value="1"/>
</dbReference>
<dbReference type="RefSeq" id="WP_212534051.1">
    <property type="nucleotide sequence ID" value="NZ_JAGSOG010000516.1"/>
</dbReference>
<evidence type="ECO:0000313" key="2">
    <source>
        <dbReference type="EMBL" id="MBR7839626.1"/>
    </source>
</evidence>
<keyword evidence="3" id="KW-1185">Reference proteome</keyword>
<reference evidence="2" key="1">
    <citation type="submission" date="2021-04" db="EMBL/GenBank/DDBJ databases">
        <title>Genome based classification of Actinospica acidithermotolerans sp. nov., an actinobacterium isolated from an Indonesian hot spring.</title>
        <authorList>
            <person name="Kusuma A.B."/>
            <person name="Putra K.E."/>
            <person name="Nafisah S."/>
            <person name="Loh J."/>
            <person name="Nouioui I."/>
            <person name="Goodfellow M."/>
        </authorList>
    </citation>
    <scope>NUCLEOTIDE SEQUENCE</scope>
    <source>
        <strain evidence="2">CSCA 57</strain>
    </source>
</reference>
<dbReference type="InterPro" id="IPR025410">
    <property type="entry name" value="Lant_dehyd"/>
</dbReference>
<protein>
    <submittedName>
        <fullName evidence="2">Type 2 lantipeptide synthetase LanM family protein</fullName>
    </submittedName>
</protein>
<comment type="caution">
    <text evidence="2">The sequence shown here is derived from an EMBL/GenBank/DDBJ whole genome shotgun (WGS) entry which is preliminary data.</text>
</comment>
<feature type="non-terminal residue" evidence="2">
    <location>
        <position position="598"/>
    </location>
</feature>
<dbReference type="PIRSF" id="PIRSF037228">
    <property type="entry name" value="Lant_mod_RumM"/>
    <property type="match status" value="1"/>
</dbReference>
<evidence type="ECO:0000313" key="3">
    <source>
        <dbReference type="Proteomes" id="UP000675781"/>
    </source>
</evidence>
<name>A0A941EYH9_9ACTN</name>
<accession>A0A941EYH9</accession>
<sequence length="598" mass="63486">MTDVCARPRAWWQRALSEDELEVAGDAPCWTAFAAEALEKAPPCARAPEGALLGTTGFETILAPFAAASAERVRCATAGVDDALDMAAILDAFTQRLAATLGGLAARTLVLELNVARVTGRLAGETSAARFRDFVRQTASRDGLAALLDEYAVLGRLLAQAALHAADALAEVLLRLAADRTRLAADLFAGRDPGLLVELRTAAGDGHRHGRAVALLRFADGSRLVYKPRSLAAHRHFNELLAWFNARTAGPALRAVAVVEGDGYGWAEFIPHRPCADAGEFEGFYERQGALLALMYALDGTDLHFENLIACGGEPVLVDVETLFHPPTLLAADTPPDPAWRALESSVDRVGLLPRLFLGEESALDLSGLGGDPGRHWPIETVAWAEAGTDAMRLVRERRTFESGLNRPVLAAAARGTDATSAAESAAAYGPGPEPADFTEAFVAGFRAAYRTIAAAAEELTGPAGLLHRFAKDEIRIVLRGTHVYATLLEESTHPDCLRAGADRDGLLAWLRESPFGGPGGRLLEAAEQADLWNGDVPLFTARPGAAAVWSADGTLIPGALAETGLDRVRRKIAAMGGADLHDQEWIVRASFAARPGT</sequence>
<dbReference type="Pfam" id="PF13575">
    <property type="entry name" value="DUF4135"/>
    <property type="match status" value="1"/>
</dbReference>